<evidence type="ECO:0000256" key="1">
    <source>
        <dbReference type="SAM" id="SignalP"/>
    </source>
</evidence>
<gene>
    <name evidence="2" type="ORF">Bhyg_10080</name>
</gene>
<evidence type="ECO:0000313" key="2">
    <source>
        <dbReference type="EMBL" id="KAJ6637350.1"/>
    </source>
</evidence>
<feature type="signal peptide" evidence="1">
    <location>
        <begin position="1"/>
        <end position="23"/>
    </location>
</feature>
<sequence length="569" mass="63792">MEYSVCMMTRYFAIFIFISQACALESHSPLVFTSWPPTKSQTPSFRQQIMMALRPIMRQPSTDFLYKRTPPLLPQPQRLVRPMKLSGNSPYFLLKNHFTTSYKRPTLTPLTSINNLKSSPSASPGEYVFENPFTNSLLQTQSITPSPTANAERFNPIHTIPAPNLSQLEVFPEWKSKPVNEYYEKPHPVFLPQRPNDIHQYQVTEETNDHTINDLASGTRKLYAPDPDPSLPAFKVKPATDPFSQPSNSNVQSFNLFGTLPSSSALIQSPPASIQFGSSNSQLLQNFVQQQSIAQGMPQPVYNPTYLVTQSNQLLDQHKRHLFQPEVVEEKSNLLAEASNLTPVKSVASPGQIMAAAKDKISDITSYEVLPSNPSPLIGDKFLSNSDAPTLTEKEVSDLINFGKLYDNLEHSGFIASTYYDSFPDGQGDFDITPQQRDNEEILRRANEDIAAKKASVTIRPTIANIVTEQSQISSKEFESLPLRIIVPDNPDTDVQIRAITNEVKRSDDFPIESNTESDIFSNVDEQVTHTETNSVYNLMNASTDDKTEITGSFEFYVDDSTEDMEHST</sequence>
<proteinExistence type="predicted"/>
<reference evidence="2" key="1">
    <citation type="submission" date="2022-07" db="EMBL/GenBank/DDBJ databases">
        <authorList>
            <person name="Trinca V."/>
            <person name="Uliana J.V.C."/>
            <person name="Torres T.T."/>
            <person name="Ward R.J."/>
            <person name="Monesi N."/>
        </authorList>
    </citation>
    <scope>NUCLEOTIDE SEQUENCE</scope>
    <source>
        <strain evidence="2">HSMRA1968</strain>
        <tissue evidence="2">Whole embryos</tissue>
    </source>
</reference>
<accession>A0A9Q0RX23</accession>
<dbReference type="EMBL" id="WJQU01000003">
    <property type="protein sequence ID" value="KAJ6637350.1"/>
    <property type="molecule type" value="Genomic_DNA"/>
</dbReference>
<dbReference type="AlphaFoldDB" id="A0A9Q0RX23"/>
<dbReference type="OrthoDB" id="8023715at2759"/>
<dbReference type="Proteomes" id="UP001151699">
    <property type="component" value="Chromosome X"/>
</dbReference>
<name>A0A9Q0RX23_9DIPT</name>
<protein>
    <submittedName>
        <fullName evidence="2">Uncharacterized protein</fullName>
    </submittedName>
</protein>
<organism evidence="2 3">
    <name type="scientific">Pseudolycoriella hygida</name>
    <dbReference type="NCBI Taxonomy" id="35572"/>
    <lineage>
        <taxon>Eukaryota</taxon>
        <taxon>Metazoa</taxon>
        <taxon>Ecdysozoa</taxon>
        <taxon>Arthropoda</taxon>
        <taxon>Hexapoda</taxon>
        <taxon>Insecta</taxon>
        <taxon>Pterygota</taxon>
        <taxon>Neoptera</taxon>
        <taxon>Endopterygota</taxon>
        <taxon>Diptera</taxon>
        <taxon>Nematocera</taxon>
        <taxon>Sciaroidea</taxon>
        <taxon>Sciaridae</taxon>
        <taxon>Pseudolycoriella</taxon>
    </lineage>
</organism>
<feature type="chain" id="PRO_5040323465" evidence="1">
    <location>
        <begin position="24"/>
        <end position="569"/>
    </location>
</feature>
<keyword evidence="1" id="KW-0732">Signal</keyword>
<evidence type="ECO:0000313" key="3">
    <source>
        <dbReference type="Proteomes" id="UP001151699"/>
    </source>
</evidence>
<keyword evidence="3" id="KW-1185">Reference proteome</keyword>
<comment type="caution">
    <text evidence="2">The sequence shown here is derived from an EMBL/GenBank/DDBJ whole genome shotgun (WGS) entry which is preliminary data.</text>
</comment>